<proteinExistence type="predicted"/>
<reference evidence="1" key="1">
    <citation type="submission" date="2014-09" db="EMBL/GenBank/DDBJ databases">
        <authorList>
            <person name="Magalhaes I.L.F."/>
            <person name="Oliveira U."/>
            <person name="Santos F.R."/>
            <person name="Vidigal T.H.D.A."/>
            <person name="Brescovit A.D."/>
            <person name="Santos A.J."/>
        </authorList>
    </citation>
    <scope>NUCLEOTIDE SEQUENCE</scope>
    <source>
        <tissue evidence="1">Shoot tissue taken approximately 20 cm above the soil surface</tissue>
    </source>
</reference>
<sequence>METMASSCTFICINMPIRCSKSLSLPTIVISLFLYDVVCFSLKFTIELICEMK</sequence>
<dbReference type="EMBL" id="GBRH01215737">
    <property type="protein sequence ID" value="JAD82158.1"/>
    <property type="molecule type" value="Transcribed_RNA"/>
</dbReference>
<evidence type="ECO:0000313" key="1">
    <source>
        <dbReference type="EMBL" id="JAD82158.1"/>
    </source>
</evidence>
<organism evidence="1">
    <name type="scientific">Arundo donax</name>
    <name type="common">Giant reed</name>
    <name type="synonym">Donax arundinaceus</name>
    <dbReference type="NCBI Taxonomy" id="35708"/>
    <lineage>
        <taxon>Eukaryota</taxon>
        <taxon>Viridiplantae</taxon>
        <taxon>Streptophyta</taxon>
        <taxon>Embryophyta</taxon>
        <taxon>Tracheophyta</taxon>
        <taxon>Spermatophyta</taxon>
        <taxon>Magnoliopsida</taxon>
        <taxon>Liliopsida</taxon>
        <taxon>Poales</taxon>
        <taxon>Poaceae</taxon>
        <taxon>PACMAD clade</taxon>
        <taxon>Arundinoideae</taxon>
        <taxon>Arundineae</taxon>
        <taxon>Arundo</taxon>
    </lineage>
</organism>
<accession>A0A0A9D651</accession>
<protein>
    <submittedName>
        <fullName evidence="1">Uncharacterized protein</fullName>
    </submittedName>
</protein>
<name>A0A0A9D651_ARUDO</name>
<dbReference type="AlphaFoldDB" id="A0A0A9D651"/>
<reference evidence="1" key="2">
    <citation type="journal article" date="2015" name="Data Brief">
        <title>Shoot transcriptome of the giant reed, Arundo donax.</title>
        <authorList>
            <person name="Barrero R.A."/>
            <person name="Guerrero F.D."/>
            <person name="Moolhuijzen P."/>
            <person name="Goolsby J.A."/>
            <person name="Tidwell J."/>
            <person name="Bellgard S.E."/>
            <person name="Bellgard M.I."/>
        </authorList>
    </citation>
    <scope>NUCLEOTIDE SEQUENCE</scope>
    <source>
        <tissue evidence="1">Shoot tissue taken approximately 20 cm above the soil surface</tissue>
    </source>
</reference>